<feature type="signal peptide" evidence="1">
    <location>
        <begin position="1"/>
        <end position="27"/>
    </location>
</feature>
<organism evidence="2 3">
    <name type="scientific">Inhella crocodyli</name>
    <dbReference type="NCBI Taxonomy" id="2499851"/>
    <lineage>
        <taxon>Bacteria</taxon>
        <taxon>Pseudomonadati</taxon>
        <taxon>Pseudomonadota</taxon>
        <taxon>Betaproteobacteria</taxon>
        <taxon>Burkholderiales</taxon>
        <taxon>Sphaerotilaceae</taxon>
        <taxon>Inhella</taxon>
    </lineage>
</organism>
<accession>A0A3S3TDW6</accession>
<dbReference type="PIRSF" id="PIRSF003174">
    <property type="entry name" value="CreA"/>
    <property type="match status" value="1"/>
</dbReference>
<dbReference type="Pfam" id="PF05981">
    <property type="entry name" value="CreA"/>
    <property type="match status" value="1"/>
</dbReference>
<evidence type="ECO:0000313" key="2">
    <source>
        <dbReference type="EMBL" id="RVT88881.1"/>
    </source>
</evidence>
<keyword evidence="3" id="KW-1185">Reference proteome</keyword>
<keyword evidence="1" id="KW-0732">Signal</keyword>
<dbReference type="GO" id="GO:0005829">
    <property type="term" value="C:cytosol"/>
    <property type="evidence" value="ECO:0007669"/>
    <property type="project" value="TreeGrafter"/>
</dbReference>
<dbReference type="RefSeq" id="WP_127682335.1">
    <property type="nucleotide sequence ID" value="NZ_SACM01000001.1"/>
</dbReference>
<dbReference type="EMBL" id="SACM01000001">
    <property type="protein sequence ID" value="RVT88881.1"/>
    <property type="molecule type" value="Genomic_DNA"/>
</dbReference>
<evidence type="ECO:0000256" key="1">
    <source>
        <dbReference type="SAM" id="SignalP"/>
    </source>
</evidence>
<name>A0A3S3TDW6_9BURK</name>
<reference evidence="2 3" key="1">
    <citation type="submission" date="2019-01" db="EMBL/GenBank/DDBJ databases">
        <authorList>
            <person name="Chen W.-M."/>
        </authorList>
    </citation>
    <scope>NUCLEOTIDE SEQUENCE [LARGE SCALE GENOMIC DNA]</scope>
    <source>
        <strain evidence="2 3">CCP-18</strain>
    </source>
</reference>
<dbReference type="PANTHER" id="PTHR37952">
    <property type="match status" value="1"/>
</dbReference>
<proteinExistence type="predicted"/>
<dbReference type="PANTHER" id="PTHR37952:SF2">
    <property type="entry name" value="PROTEIN CREA"/>
    <property type="match status" value="1"/>
</dbReference>
<dbReference type="Proteomes" id="UP000288587">
    <property type="component" value="Unassembled WGS sequence"/>
</dbReference>
<protein>
    <recommendedName>
        <fullName evidence="4">CREA signal peptide protein</fullName>
    </recommendedName>
</protein>
<evidence type="ECO:0000313" key="3">
    <source>
        <dbReference type="Proteomes" id="UP000288587"/>
    </source>
</evidence>
<evidence type="ECO:0008006" key="4">
    <source>
        <dbReference type="Google" id="ProtNLM"/>
    </source>
</evidence>
<sequence length="165" mass="17486">MNAPTPFRTSASLGAALLLCAAAVAHAAEPVGEVSTAFKIIGPNHKVVVEAYDDPKVSGVTCYVSRAKTGGLSGAFGLAEDKAEASIACRQVGDIAFPQGALPTQEEVFSERASILFKRLRVVRMVDARRNTLVYLTYTDRLIDGSPQNSVTAVPVPRTTAIPKR</sequence>
<dbReference type="InterPro" id="IPR010292">
    <property type="entry name" value="Uncharacterised_CreA"/>
</dbReference>
<feature type="chain" id="PRO_5018793169" description="CREA signal peptide protein" evidence="1">
    <location>
        <begin position="28"/>
        <end position="165"/>
    </location>
</feature>
<dbReference type="AlphaFoldDB" id="A0A3S3TDW6"/>
<comment type="caution">
    <text evidence="2">The sequence shown here is derived from an EMBL/GenBank/DDBJ whole genome shotgun (WGS) entry which is preliminary data.</text>
</comment>
<gene>
    <name evidence="2" type="ORF">EOD73_07915</name>
</gene>
<dbReference type="OrthoDB" id="9788409at2"/>